<dbReference type="RefSeq" id="XP_040746038.1">
    <property type="nucleotide sequence ID" value="XM_040886429.1"/>
</dbReference>
<dbReference type="Proteomes" id="UP000193922">
    <property type="component" value="Unassembled WGS sequence"/>
</dbReference>
<accession>A0A1Y1WH85</accession>
<organism evidence="1 2">
    <name type="scientific">Linderina pennispora</name>
    <dbReference type="NCBI Taxonomy" id="61395"/>
    <lineage>
        <taxon>Eukaryota</taxon>
        <taxon>Fungi</taxon>
        <taxon>Fungi incertae sedis</taxon>
        <taxon>Zoopagomycota</taxon>
        <taxon>Kickxellomycotina</taxon>
        <taxon>Kickxellomycetes</taxon>
        <taxon>Kickxellales</taxon>
        <taxon>Kickxellaceae</taxon>
        <taxon>Linderina</taxon>
    </lineage>
</organism>
<keyword evidence="2" id="KW-1185">Reference proteome</keyword>
<reference evidence="1 2" key="1">
    <citation type="submission" date="2016-07" db="EMBL/GenBank/DDBJ databases">
        <title>Pervasive Adenine N6-methylation of Active Genes in Fungi.</title>
        <authorList>
            <consortium name="DOE Joint Genome Institute"/>
            <person name="Mondo S.J."/>
            <person name="Dannebaum R.O."/>
            <person name="Kuo R.C."/>
            <person name="Labutti K."/>
            <person name="Haridas S."/>
            <person name="Kuo A."/>
            <person name="Salamov A."/>
            <person name="Ahrendt S.R."/>
            <person name="Lipzen A."/>
            <person name="Sullivan W."/>
            <person name="Andreopoulos W.B."/>
            <person name="Clum A."/>
            <person name="Lindquist E."/>
            <person name="Daum C."/>
            <person name="Ramamoorthy G.K."/>
            <person name="Gryganskyi A."/>
            <person name="Culley D."/>
            <person name="Magnuson J.K."/>
            <person name="James T.Y."/>
            <person name="O'Malley M.A."/>
            <person name="Stajich J.E."/>
            <person name="Spatafora J.W."/>
            <person name="Visel A."/>
            <person name="Grigoriev I.V."/>
        </authorList>
    </citation>
    <scope>NUCLEOTIDE SEQUENCE [LARGE SCALE GENOMIC DNA]</scope>
    <source>
        <strain evidence="1 2">ATCC 12442</strain>
    </source>
</reference>
<dbReference type="GeneID" id="63803077"/>
<dbReference type="AlphaFoldDB" id="A0A1Y1WH85"/>
<gene>
    <name evidence="1" type="ORF">DL89DRAFT_264903</name>
</gene>
<evidence type="ECO:0000313" key="1">
    <source>
        <dbReference type="EMBL" id="ORX72698.1"/>
    </source>
</evidence>
<dbReference type="EMBL" id="MCFD01000002">
    <property type="protein sequence ID" value="ORX72698.1"/>
    <property type="molecule type" value="Genomic_DNA"/>
</dbReference>
<evidence type="ECO:0000313" key="2">
    <source>
        <dbReference type="Proteomes" id="UP000193922"/>
    </source>
</evidence>
<sequence>MILKQFQMLSPLESPISNIGHLRCMCCVSSVLYLPFRAPPPVHQLGTVNMSKRVPCFTVDTDLCGNQS</sequence>
<protein>
    <submittedName>
        <fullName evidence="1">Uncharacterized protein</fullName>
    </submittedName>
</protein>
<proteinExistence type="predicted"/>
<name>A0A1Y1WH85_9FUNG</name>
<comment type="caution">
    <text evidence="1">The sequence shown here is derived from an EMBL/GenBank/DDBJ whole genome shotgun (WGS) entry which is preliminary data.</text>
</comment>